<dbReference type="InterPro" id="IPR001977">
    <property type="entry name" value="Depp_CoAkinase"/>
</dbReference>
<comment type="caution">
    <text evidence="5">The sequence shown here is derived from an EMBL/GenBank/DDBJ whole genome shotgun (WGS) entry which is preliminary data.</text>
</comment>
<evidence type="ECO:0000313" key="6">
    <source>
        <dbReference type="Proteomes" id="UP001223586"/>
    </source>
</evidence>
<dbReference type="PANTHER" id="PTHR10695:SF46">
    <property type="entry name" value="BIFUNCTIONAL COENZYME A SYNTHASE-RELATED"/>
    <property type="match status" value="1"/>
</dbReference>
<comment type="pathway">
    <text evidence="3">Cofactor biosynthesis; coenzyme A biosynthesis; CoA from (R)-pantothenate: step 5/5.</text>
</comment>
<organism evidence="5 6">
    <name type="scientific">Bacillus chungangensis</name>
    <dbReference type="NCBI Taxonomy" id="587633"/>
    <lineage>
        <taxon>Bacteria</taxon>
        <taxon>Bacillati</taxon>
        <taxon>Bacillota</taxon>
        <taxon>Bacilli</taxon>
        <taxon>Bacillales</taxon>
        <taxon>Bacillaceae</taxon>
        <taxon>Bacillus</taxon>
    </lineage>
</organism>
<evidence type="ECO:0000256" key="3">
    <source>
        <dbReference type="HAMAP-Rule" id="MF_00376"/>
    </source>
</evidence>
<keyword evidence="1 3" id="KW-0547">Nucleotide-binding</keyword>
<dbReference type="InterPro" id="IPR027417">
    <property type="entry name" value="P-loop_NTPase"/>
</dbReference>
<sequence length="201" mass="22483">MAAMIIGLTGGIASGKSTVSALFQKRGFTMIDADDAARKVVEVGKEAYEKIVDHFGKEILQADGAIDRKKLGAIIFHDKEKRLLLNSIVHPAVRKQMNDSKTAALANGKQTVLMDIPLLYESKLTDMVDRTIVVYVDEHIQLQRLMDRNQLSKADAEARISSQLPLQEKKTMADAVINNNRTIKETEIQLDELIKKWNLKP</sequence>
<dbReference type="CDD" id="cd02022">
    <property type="entry name" value="DPCK"/>
    <property type="match status" value="1"/>
</dbReference>
<accession>A0ABT9WP20</accession>
<reference evidence="5 6" key="1">
    <citation type="submission" date="2023-07" db="EMBL/GenBank/DDBJ databases">
        <title>Genomic Encyclopedia of Type Strains, Phase IV (KMG-IV): sequencing the most valuable type-strain genomes for metagenomic binning, comparative biology and taxonomic classification.</title>
        <authorList>
            <person name="Goeker M."/>
        </authorList>
    </citation>
    <scope>NUCLEOTIDE SEQUENCE [LARGE SCALE GENOMIC DNA]</scope>
    <source>
        <strain evidence="5 6">DSM 23837</strain>
    </source>
</reference>
<dbReference type="SUPFAM" id="SSF52540">
    <property type="entry name" value="P-loop containing nucleoside triphosphate hydrolases"/>
    <property type="match status" value="1"/>
</dbReference>
<keyword evidence="3 5" id="KW-0808">Transferase</keyword>
<keyword evidence="2 3" id="KW-0067">ATP-binding</keyword>
<dbReference type="EMBL" id="JAUSTT010000001">
    <property type="protein sequence ID" value="MDQ0174525.1"/>
    <property type="molecule type" value="Genomic_DNA"/>
</dbReference>
<comment type="function">
    <text evidence="3">Catalyzes the phosphorylation of the 3'-hydroxyl group of dephosphocoenzyme A to form coenzyme A.</text>
</comment>
<dbReference type="PANTHER" id="PTHR10695">
    <property type="entry name" value="DEPHOSPHO-COA KINASE-RELATED"/>
    <property type="match status" value="1"/>
</dbReference>
<evidence type="ECO:0000256" key="1">
    <source>
        <dbReference type="ARBA" id="ARBA00022741"/>
    </source>
</evidence>
<protein>
    <recommendedName>
        <fullName evidence="3 4">Dephospho-CoA kinase</fullName>
        <ecNumber evidence="3 4">2.7.1.24</ecNumber>
    </recommendedName>
    <alternativeName>
        <fullName evidence="3">Dephosphocoenzyme A kinase</fullName>
    </alternativeName>
</protein>
<keyword evidence="6" id="KW-1185">Reference proteome</keyword>
<feature type="binding site" evidence="3">
    <location>
        <begin position="13"/>
        <end position="18"/>
    </location>
    <ligand>
        <name>ATP</name>
        <dbReference type="ChEBI" id="CHEBI:30616"/>
    </ligand>
</feature>
<gene>
    <name evidence="3" type="primary">coaE</name>
    <name evidence="5" type="ORF">J2S08_000356</name>
</gene>
<dbReference type="Gene3D" id="3.40.50.300">
    <property type="entry name" value="P-loop containing nucleotide triphosphate hydrolases"/>
    <property type="match status" value="1"/>
</dbReference>
<evidence type="ECO:0000256" key="2">
    <source>
        <dbReference type="ARBA" id="ARBA00022840"/>
    </source>
</evidence>
<dbReference type="HAMAP" id="MF_00376">
    <property type="entry name" value="Dephospho_CoA_kinase"/>
    <property type="match status" value="1"/>
</dbReference>
<keyword evidence="3" id="KW-0963">Cytoplasm</keyword>
<keyword evidence="3" id="KW-0173">Coenzyme A biosynthesis</keyword>
<comment type="subcellular location">
    <subcellularLocation>
        <location evidence="3">Cytoplasm</location>
    </subcellularLocation>
</comment>
<dbReference type="EC" id="2.7.1.24" evidence="3 4"/>
<comment type="catalytic activity">
    <reaction evidence="3">
        <text>3'-dephospho-CoA + ATP = ADP + CoA + H(+)</text>
        <dbReference type="Rhea" id="RHEA:18245"/>
        <dbReference type="ChEBI" id="CHEBI:15378"/>
        <dbReference type="ChEBI" id="CHEBI:30616"/>
        <dbReference type="ChEBI" id="CHEBI:57287"/>
        <dbReference type="ChEBI" id="CHEBI:57328"/>
        <dbReference type="ChEBI" id="CHEBI:456216"/>
        <dbReference type="EC" id="2.7.1.24"/>
    </reaction>
</comment>
<evidence type="ECO:0000256" key="4">
    <source>
        <dbReference type="NCBIfam" id="TIGR00152"/>
    </source>
</evidence>
<dbReference type="PROSITE" id="PS51219">
    <property type="entry name" value="DPCK"/>
    <property type="match status" value="1"/>
</dbReference>
<dbReference type="Proteomes" id="UP001223586">
    <property type="component" value="Unassembled WGS sequence"/>
</dbReference>
<dbReference type="NCBIfam" id="TIGR00152">
    <property type="entry name" value="dephospho-CoA kinase"/>
    <property type="match status" value="1"/>
</dbReference>
<proteinExistence type="inferred from homology"/>
<comment type="similarity">
    <text evidence="3">Belongs to the CoaE family.</text>
</comment>
<evidence type="ECO:0000313" key="5">
    <source>
        <dbReference type="EMBL" id="MDQ0174525.1"/>
    </source>
</evidence>
<dbReference type="GO" id="GO:0004140">
    <property type="term" value="F:dephospho-CoA kinase activity"/>
    <property type="evidence" value="ECO:0007669"/>
    <property type="project" value="UniProtKB-EC"/>
</dbReference>
<name>A0ABT9WP20_9BACI</name>
<dbReference type="RefSeq" id="WP_307226050.1">
    <property type="nucleotide sequence ID" value="NZ_JAUSTT010000001.1"/>
</dbReference>
<dbReference type="Pfam" id="PF01121">
    <property type="entry name" value="CoaE"/>
    <property type="match status" value="1"/>
</dbReference>
<keyword evidence="3 5" id="KW-0418">Kinase</keyword>